<feature type="region of interest" description="Disordered" evidence="2">
    <location>
        <begin position="56"/>
        <end position="86"/>
    </location>
</feature>
<dbReference type="Pfam" id="PF01894">
    <property type="entry name" value="YjbQ"/>
    <property type="match status" value="1"/>
</dbReference>
<dbReference type="InterPro" id="IPR001602">
    <property type="entry name" value="UPF0047_YjbQ-like"/>
</dbReference>
<evidence type="ECO:0000313" key="4">
    <source>
        <dbReference type="Proteomes" id="UP000016600"/>
    </source>
</evidence>
<dbReference type="NCBIfam" id="TIGR00149">
    <property type="entry name" value="TIGR00149_YjbQ"/>
    <property type="match status" value="1"/>
</dbReference>
<keyword evidence="4" id="KW-1185">Reference proteome</keyword>
<evidence type="ECO:0000256" key="1">
    <source>
        <dbReference type="ARBA" id="ARBA00005534"/>
    </source>
</evidence>
<dbReference type="PANTHER" id="PTHR30615:SF8">
    <property type="entry name" value="UPF0047 PROTEIN C4A8.02C"/>
    <property type="match status" value="1"/>
</dbReference>
<dbReference type="PATRIC" id="fig|1081904.3.peg.642"/>
<accession>U2MWK0</accession>
<dbReference type="Proteomes" id="UP000016600">
    <property type="component" value="Unassembled WGS sequence"/>
</dbReference>
<dbReference type="Gene3D" id="2.60.120.460">
    <property type="entry name" value="YjbQ-like"/>
    <property type="match status" value="1"/>
</dbReference>
<comment type="caution">
    <text evidence="3">The sequence shown here is derived from an EMBL/GenBank/DDBJ whole genome shotgun (WGS) entry which is preliminary data.</text>
</comment>
<dbReference type="PANTHER" id="PTHR30615">
    <property type="entry name" value="UNCHARACTERIZED PROTEIN YJBQ-RELATED"/>
    <property type="match status" value="1"/>
</dbReference>
<evidence type="ECO:0000256" key="2">
    <source>
        <dbReference type="SAM" id="MobiDB-lite"/>
    </source>
</evidence>
<dbReference type="EMBL" id="AWET01000008">
    <property type="protein sequence ID" value="ERK03564.1"/>
    <property type="molecule type" value="Genomic_DNA"/>
</dbReference>
<dbReference type="PIRSF" id="PIRSF004681">
    <property type="entry name" value="UCP004681"/>
    <property type="match status" value="1"/>
</dbReference>
<reference evidence="3 4" key="1">
    <citation type="submission" date="2013-08" db="EMBL/GenBank/DDBJ databases">
        <authorList>
            <person name="Durkin A.S."/>
            <person name="Haft D.R."/>
            <person name="McCorrison J."/>
            <person name="Torralba M."/>
            <person name="Gillis M."/>
            <person name="Haft D.H."/>
            <person name="Methe B."/>
            <person name="Sutton G."/>
            <person name="Nelson K.E."/>
        </authorList>
    </citation>
    <scope>NUCLEOTIDE SEQUENCE [LARGE SCALE GENOMIC DNA]</scope>
    <source>
        <strain evidence="3 4">F0068</strain>
    </source>
</reference>
<dbReference type="SUPFAM" id="SSF111038">
    <property type="entry name" value="YjbQ-like"/>
    <property type="match status" value="1"/>
</dbReference>
<comment type="similarity">
    <text evidence="1">Belongs to the UPF0047 family.</text>
</comment>
<protein>
    <submittedName>
        <fullName evidence="3">Secondary thiamine-phosphate synthase enzyme</fullName>
    </submittedName>
</protein>
<proteinExistence type="inferred from homology"/>
<evidence type="ECO:0000313" key="3">
    <source>
        <dbReference type="EMBL" id="ERK03564.1"/>
    </source>
</evidence>
<sequence>MVFQTEITLTPRPQGFHLITGDIMSQLPALPRTGLLSLFIKHTDCALSLNENADPAVHNDGKTVSSRQTPDDMPQVRHTTENRSDVSAHVKYPTTSAGLSIPITCGHLNLGLFQGIYLCELQHHGSARHLIATIIGE</sequence>
<feature type="compositionally biased region" description="Basic and acidic residues" evidence="2">
    <location>
        <begin position="74"/>
        <end position="86"/>
    </location>
</feature>
<name>U2MWK0_9BACT</name>
<dbReference type="AlphaFoldDB" id="U2MWK0"/>
<dbReference type="RefSeq" id="WP_021583202.1">
    <property type="nucleotide sequence ID" value="NZ_AWET01000008.1"/>
</dbReference>
<gene>
    <name evidence="3" type="ORF">HMPREF1218_0207</name>
</gene>
<dbReference type="InterPro" id="IPR035917">
    <property type="entry name" value="YjbQ-like_sf"/>
</dbReference>
<organism evidence="3 4">
    <name type="scientific">Hoylesella pleuritidis F0068</name>
    <dbReference type="NCBI Taxonomy" id="1081904"/>
    <lineage>
        <taxon>Bacteria</taxon>
        <taxon>Pseudomonadati</taxon>
        <taxon>Bacteroidota</taxon>
        <taxon>Bacteroidia</taxon>
        <taxon>Bacteroidales</taxon>
        <taxon>Prevotellaceae</taxon>
        <taxon>Hoylesella</taxon>
    </lineage>
</organism>